<evidence type="ECO:0000256" key="7">
    <source>
        <dbReference type="ARBA" id="ARBA00023224"/>
    </source>
</evidence>
<accession>A0A1W0XCR4</accession>
<keyword evidence="6" id="KW-0675">Receptor</keyword>
<evidence type="ECO:0000256" key="4">
    <source>
        <dbReference type="ARBA" id="ARBA00023040"/>
    </source>
</evidence>
<dbReference type="PANTHER" id="PTHR24243:SF233">
    <property type="entry name" value="THYROTROPIN-RELEASING HORMONE RECEPTOR"/>
    <property type="match status" value="1"/>
</dbReference>
<evidence type="ECO:0000259" key="9">
    <source>
        <dbReference type="PROSITE" id="PS50262"/>
    </source>
</evidence>
<evidence type="ECO:0000256" key="3">
    <source>
        <dbReference type="ARBA" id="ARBA00022989"/>
    </source>
</evidence>
<comment type="caution">
    <text evidence="10">The sequence shown here is derived from an EMBL/GenBank/DDBJ whole genome shotgun (WGS) entry which is preliminary data.</text>
</comment>
<evidence type="ECO:0000256" key="6">
    <source>
        <dbReference type="ARBA" id="ARBA00023170"/>
    </source>
</evidence>
<dbReference type="EMBL" id="MTYJ01000003">
    <property type="protein sequence ID" value="OQV25274.1"/>
    <property type="molecule type" value="Genomic_DNA"/>
</dbReference>
<reference evidence="11" key="1">
    <citation type="submission" date="2017-01" db="EMBL/GenBank/DDBJ databases">
        <title>Comparative genomics of anhydrobiosis in the tardigrade Hypsibius dujardini.</title>
        <authorList>
            <person name="Yoshida Y."/>
            <person name="Koutsovoulos G."/>
            <person name="Laetsch D."/>
            <person name="Stevens L."/>
            <person name="Kumar S."/>
            <person name="Horikawa D."/>
            <person name="Ishino K."/>
            <person name="Komine S."/>
            <person name="Tomita M."/>
            <person name="Blaxter M."/>
            <person name="Arakawa K."/>
        </authorList>
    </citation>
    <scope>NUCLEOTIDE SEQUENCE [LARGE SCALE GENOMIC DNA]</scope>
    <source>
        <strain evidence="11">Z151</strain>
    </source>
</reference>
<comment type="subcellular location">
    <subcellularLocation>
        <location evidence="1">Membrane</location>
        <topology evidence="1">Multi-pass membrane protein</topology>
    </subcellularLocation>
</comment>
<dbReference type="SUPFAM" id="SSF81321">
    <property type="entry name" value="Family A G protein-coupled receptor-like"/>
    <property type="match status" value="1"/>
</dbReference>
<evidence type="ECO:0000256" key="8">
    <source>
        <dbReference type="SAM" id="Phobius"/>
    </source>
</evidence>
<feature type="transmembrane region" description="Helical" evidence="8">
    <location>
        <begin position="150"/>
        <end position="167"/>
    </location>
</feature>
<feature type="transmembrane region" description="Helical" evidence="8">
    <location>
        <begin position="297"/>
        <end position="317"/>
    </location>
</feature>
<keyword evidence="2 8" id="KW-0812">Transmembrane</keyword>
<dbReference type="GO" id="GO:0005886">
    <property type="term" value="C:plasma membrane"/>
    <property type="evidence" value="ECO:0007669"/>
    <property type="project" value="TreeGrafter"/>
</dbReference>
<organism evidence="10 11">
    <name type="scientific">Hypsibius exemplaris</name>
    <name type="common">Freshwater tardigrade</name>
    <dbReference type="NCBI Taxonomy" id="2072580"/>
    <lineage>
        <taxon>Eukaryota</taxon>
        <taxon>Metazoa</taxon>
        <taxon>Ecdysozoa</taxon>
        <taxon>Tardigrada</taxon>
        <taxon>Eutardigrada</taxon>
        <taxon>Parachela</taxon>
        <taxon>Hypsibioidea</taxon>
        <taxon>Hypsibiidae</taxon>
        <taxon>Hypsibius</taxon>
    </lineage>
</organism>
<feature type="transmembrane region" description="Helical" evidence="8">
    <location>
        <begin position="105"/>
        <end position="129"/>
    </location>
</feature>
<dbReference type="InterPro" id="IPR000276">
    <property type="entry name" value="GPCR_Rhodpsn"/>
</dbReference>
<feature type="transmembrane region" description="Helical" evidence="8">
    <location>
        <begin position="35"/>
        <end position="54"/>
    </location>
</feature>
<dbReference type="InterPro" id="IPR017452">
    <property type="entry name" value="GPCR_Rhodpsn_7TM"/>
</dbReference>
<keyword evidence="7" id="KW-0807">Transducer</keyword>
<keyword evidence="3 8" id="KW-1133">Transmembrane helix</keyword>
<dbReference type="Proteomes" id="UP000192578">
    <property type="component" value="Unassembled WGS sequence"/>
</dbReference>
<feature type="transmembrane region" description="Helical" evidence="8">
    <location>
        <begin position="66"/>
        <end position="85"/>
    </location>
</feature>
<dbReference type="AlphaFoldDB" id="A0A1W0XCR4"/>
<proteinExistence type="predicted"/>
<dbReference type="PRINTS" id="PR00237">
    <property type="entry name" value="GPCRRHODOPSN"/>
</dbReference>
<name>A0A1W0XCR4_HYPEX</name>
<feature type="transmembrane region" description="Helical" evidence="8">
    <location>
        <begin position="249"/>
        <end position="266"/>
    </location>
</feature>
<keyword evidence="4" id="KW-0297">G-protein coupled receptor</keyword>
<keyword evidence="5 8" id="KW-0472">Membrane</keyword>
<protein>
    <recommendedName>
        <fullName evidence="9">G-protein coupled receptors family 1 profile domain-containing protein</fullName>
    </recommendedName>
</protein>
<dbReference type="GO" id="GO:0004930">
    <property type="term" value="F:G protein-coupled receptor activity"/>
    <property type="evidence" value="ECO:0007669"/>
    <property type="project" value="UniProtKB-KW"/>
</dbReference>
<evidence type="ECO:0000313" key="11">
    <source>
        <dbReference type="Proteomes" id="UP000192578"/>
    </source>
</evidence>
<keyword evidence="11" id="KW-1185">Reference proteome</keyword>
<dbReference type="PANTHER" id="PTHR24243">
    <property type="entry name" value="G-PROTEIN COUPLED RECEPTOR"/>
    <property type="match status" value="1"/>
</dbReference>
<dbReference type="OrthoDB" id="10011262at2759"/>
<evidence type="ECO:0000256" key="2">
    <source>
        <dbReference type="ARBA" id="ARBA00022692"/>
    </source>
</evidence>
<feature type="transmembrane region" description="Helical" evidence="8">
    <location>
        <begin position="195"/>
        <end position="228"/>
    </location>
</feature>
<sequence length="396" mass="44461">MANNNTTRTDECGRVFAADDFPYPPEHPIRLVEGTLYPILLLLSTVGNILNILVLKRHRPKSTADIFMTTMAVSDLIIMWLNIPLWTKKISAIPSNPGFVSFDIIYRGVYIWLTTIFYFISDWIVIVFSTERLLVVVKPTMFLGRFNAKTANIAVLVIVLLGILKALEVPVDYFLWLQSGQPIAMWAAGRPKWLAVWVAIQAVVMISDPILSFTTFLVANVILCICLFRRHKARGRDLQTGQVQTQTNAYRATTILSLGCAVQFLLCKIPVLSYNSLLIASIPPFCSYVFHYKVRQIWLAVVWFFSSINYSINFYVYCAVSKKFRRQLKAQFPGMVRTFSCCNKSEAAGSVRSTATTTGKGGNFHRGSVGTERAAWTPSHSWARVNTATSPEKSGS</sequence>
<evidence type="ECO:0000313" key="10">
    <source>
        <dbReference type="EMBL" id="OQV25274.1"/>
    </source>
</evidence>
<gene>
    <name evidence="10" type="ORF">BV898_00958</name>
</gene>
<evidence type="ECO:0000256" key="5">
    <source>
        <dbReference type="ARBA" id="ARBA00023136"/>
    </source>
</evidence>
<feature type="domain" description="G-protein coupled receptors family 1 profile" evidence="9">
    <location>
        <begin position="47"/>
        <end position="317"/>
    </location>
</feature>
<evidence type="ECO:0000256" key="1">
    <source>
        <dbReference type="ARBA" id="ARBA00004141"/>
    </source>
</evidence>
<dbReference type="PROSITE" id="PS50262">
    <property type="entry name" value="G_PROTEIN_RECEP_F1_2"/>
    <property type="match status" value="1"/>
</dbReference>
<dbReference type="Gene3D" id="1.20.1070.10">
    <property type="entry name" value="Rhodopsin 7-helix transmembrane proteins"/>
    <property type="match status" value="1"/>
</dbReference>
<dbReference type="CDD" id="cd14978">
    <property type="entry name" value="7tmA_FMRFamide_R-like"/>
    <property type="match status" value="1"/>
</dbReference>